<dbReference type="SUPFAM" id="SSF56801">
    <property type="entry name" value="Acetyl-CoA synthetase-like"/>
    <property type="match status" value="1"/>
</dbReference>
<keyword evidence="2" id="KW-0472">Membrane</keyword>
<name>A0ABW8LGB2_9ACTN</name>
<evidence type="ECO:0000256" key="2">
    <source>
        <dbReference type="SAM" id="Phobius"/>
    </source>
</evidence>
<keyword evidence="6" id="KW-1185">Reference proteome</keyword>
<protein>
    <submittedName>
        <fullName evidence="5">AMP-binding protein</fullName>
    </submittedName>
</protein>
<feature type="region of interest" description="Disordered" evidence="1">
    <location>
        <begin position="511"/>
        <end position="538"/>
    </location>
</feature>
<proteinExistence type="predicted"/>
<dbReference type="Gene3D" id="3.30.300.30">
    <property type="match status" value="1"/>
</dbReference>
<dbReference type="Gene3D" id="3.40.50.12780">
    <property type="entry name" value="N-terminal domain of ligase-like"/>
    <property type="match status" value="1"/>
</dbReference>
<dbReference type="EMBL" id="JBJDQH010000001">
    <property type="protein sequence ID" value="MFK4263441.1"/>
    <property type="molecule type" value="Genomic_DNA"/>
</dbReference>
<dbReference type="Pfam" id="PF00501">
    <property type="entry name" value="AMP-binding"/>
    <property type="match status" value="1"/>
</dbReference>
<dbReference type="RefSeq" id="WP_404745359.1">
    <property type="nucleotide sequence ID" value="NZ_JBJDQH010000001.1"/>
</dbReference>
<gene>
    <name evidence="5" type="ORF">ACI2L5_00665</name>
</gene>
<accession>A0ABW8LGB2</accession>
<feature type="domain" description="AMP-binding enzyme C-terminal" evidence="4">
    <location>
        <begin position="439"/>
        <end position="512"/>
    </location>
</feature>
<dbReference type="InterPro" id="IPR000873">
    <property type="entry name" value="AMP-dep_synth/lig_dom"/>
</dbReference>
<feature type="transmembrane region" description="Helical" evidence="2">
    <location>
        <begin position="585"/>
        <end position="607"/>
    </location>
</feature>
<dbReference type="InterPro" id="IPR042099">
    <property type="entry name" value="ANL_N_sf"/>
</dbReference>
<dbReference type="PANTHER" id="PTHR45527">
    <property type="entry name" value="NONRIBOSOMAL PEPTIDE SYNTHETASE"/>
    <property type="match status" value="1"/>
</dbReference>
<organism evidence="5 6">
    <name type="scientific">Streptomyces milbemycinicus</name>
    <dbReference type="NCBI Taxonomy" id="476552"/>
    <lineage>
        <taxon>Bacteria</taxon>
        <taxon>Bacillati</taxon>
        <taxon>Actinomycetota</taxon>
        <taxon>Actinomycetes</taxon>
        <taxon>Kitasatosporales</taxon>
        <taxon>Streptomycetaceae</taxon>
        <taxon>Streptomyces</taxon>
    </lineage>
</organism>
<reference evidence="5 6" key="1">
    <citation type="submission" date="2024-11" db="EMBL/GenBank/DDBJ databases">
        <title>The Natural Products Discovery Center: Release of the First 8490 Sequenced Strains for Exploring Actinobacteria Biosynthetic Diversity.</title>
        <authorList>
            <person name="Kalkreuter E."/>
            <person name="Kautsar S.A."/>
            <person name="Yang D."/>
            <person name="Bader C.D."/>
            <person name="Teijaro C.N."/>
            <person name="Fluegel L."/>
            <person name="Davis C.M."/>
            <person name="Simpson J.R."/>
            <person name="Lauterbach L."/>
            <person name="Steele A.D."/>
            <person name="Gui C."/>
            <person name="Meng S."/>
            <person name="Li G."/>
            <person name="Viehrig K."/>
            <person name="Ye F."/>
            <person name="Su P."/>
            <person name="Kiefer A.F."/>
            <person name="Nichols A."/>
            <person name="Cepeda A.J."/>
            <person name="Yan W."/>
            <person name="Fan B."/>
            <person name="Jiang Y."/>
            <person name="Adhikari A."/>
            <person name="Zheng C.-J."/>
            <person name="Schuster L."/>
            <person name="Cowan T.M."/>
            <person name="Smanski M.J."/>
            <person name="Chevrette M.G."/>
            <person name="De Carvalho L.P.S."/>
            <person name="Shen B."/>
        </authorList>
    </citation>
    <scope>NUCLEOTIDE SEQUENCE [LARGE SCALE GENOMIC DNA]</scope>
    <source>
        <strain evidence="5 6">NPDC020863</strain>
    </source>
</reference>
<dbReference type="PANTHER" id="PTHR45527:SF1">
    <property type="entry name" value="FATTY ACID SYNTHASE"/>
    <property type="match status" value="1"/>
</dbReference>
<dbReference type="Pfam" id="PF13193">
    <property type="entry name" value="AMP-binding_C"/>
    <property type="match status" value="1"/>
</dbReference>
<keyword evidence="2" id="KW-0812">Transmembrane</keyword>
<dbReference type="Proteomes" id="UP001620295">
    <property type="component" value="Unassembled WGS sequence"/>
</dbReference>
<keyword evidence="2" id="KW-1133">Transmembrane helix</keyword>
<dbReference type="InterPro" id="IPR025110">
    <property type="entry name" value="AMP-bd_C"/>
</dbReference>
<evidence type="ECO:0000313" key="6">
    <source>
        <dbReference type="Proteomes" id="UP001620295"/>
    </source>
</evidence>
<feature type="transmembrane region" description="Helical" evidence="2">
    <location>
        <begin position="619"/>
        <end position="637"/>
    </location>
</feature>
<feature type="region of interest" description="Disordered" evidence="1">
    <location>
        <begin position="1"/>
        <end position="28"/>
    </location>
</feature>
<evidence type="ECO:0000259" key="3">
    <source>
        <dbReference type="Pfam" id="PF00501"/>
    </source>
</evidence>
<dbReference type="InterPro" id="IPR045851">
    <property type="entry name" value="AMP-bd_C_sf"/>
</dbReference>
<evidence type="ECO:0000259" key="4">
    <source>
        <dbReference type="Pfam" id="PF13193"/>
    </source>
</evidence>
<evidence type="ECO:0000256" key="1">
    <source>
        <dbReference type="SAM" id="MobiDB-lite"/>
    </source>
</evidence>
<feature type="domain" description="AMP-dependent synthetase/ligase" evidence="3">
    <location>
        <begin position="37"/>
        <end position="400"/>
    </location>
</feature>
<evidence type="ECO:0000313" key="5">
    <source>
        <dbReference type="EMBL" id="MFK4263441.1"/>
    </source>
</evidence>
<comment type="caution">
    <text evidence="5">The sequence shown here is derived from an EMBL/GenBank/DDBJ whole genome shotgun (WGS) entry which is preliminary data.</text>
</comment>
<feature type="transmembrane region" description="Helical" evidence="2">
    <location>
        <begin position="547"/>
        <end position="565"/>
    </location>
</feature>
<sequence length="687" mass="73224">MPRADPTTAGGHVMPQEPPTSKDSAPRPRRCVHQLYEDHVRRTPDAVAVISGSQQLTYRQLDERANRLARHLREAGLPRGGPVAVCLGRDAEVLTAMLGVLKAGGAYVPVEPSAPPSVLRQVLADPGLFAAVTWESLRVMVSDTVRSGRPVICLDTQAEAIAARSGEPLDAGVGVSDLACVLYTSGTAGRMPRGVLIEHRTLASAYEGWRVVYRLSPADRHLQTVASEFAGFTADWVRALCSGGTLVLAGRDEDLDRAGDAAPLHRLIVNRAVTVVACDVPTVHGLHRHLRSQGADLGDVRLIAVSGDSWYLDEQQALRRTLGPHVRILNVYGVTEAAGSGAYFELPDRPAVTEHPERVSPIGKAFPGATVAVLGRGGAPAARGARGELGIKGAVLGRGYRDGSAFKSGQFLRTGDLGRVREDGGLEHLGRVASHADAEAVLRGHPSVGECLVTTVEFGKGRKTLIAYVTAVEGGELDRSELRLFLSTRLPSARAPQTLTQVAALPRTRSGKIDRSGVPLPAQRDATRRASGGKGGLSADGGEGGGIWSGIAGITALFSFLSWILTDALWPYSTDLSLVPQPWAALFTGLYVCEWLAFGLGMGFLFCGRPLVARHGRSPALTSAAHLAVAWLLIAWWPQDNYYRLAAKTDWARQAALVYAFNITLMIAGAVVVAFVAAKPRKTDLMR</sequence>
<feature type="transmembrane region" description="Helical" evidence="2">
    <location>
        <begin position="657"/>
        <end position="678"/>
    </location>
</feature>